<dbReference type="Pfam" id="PF15879">
    <property type="entry name" value="MWFE"/>
    <property type="match status" value="1"/>
</dbReference>
<evidence type="ECO:0000256" key="3">
    <source>
        <dbReference type="ARBA" id="ARBA00009960"/>
    </source>
</evidence>
<evidence type="ECO:0000256" key="11">
    <source>
        <dbReference type="ARBA" id="ARBA00023128"/>
    </source>
</evidence>
<dbReference type="InterPro" id="IPR017384">
    <property type="entry name" value="NADH_Ub_cplx-1_asu_su-1"/>
</dbReference>
<keyword evidence="8" id="KW-0999">Mitochondrion inner membrane</keyword>
<dbReference type="AlphaFoldDB" id="Q0ZBY2"/>
<dbReference type="PANTHER" id="PTHR17098">
    <property type="entry name" value="NADH-UBIQUINONE OXIDOREDUCTASE MWFE SUBUNIT"/>
    <property type="match status" value="1"/>
</dbReference>
<evidence type="ECO:0000256" key="1">
    <source>
        <dbReference type="ARBA" id="ARBA00003195"/>
    </source>
</evidence>
<comment type="subcellular location">
    <subcellularLocation>
        <location evidence="2">Mitochondrion inner membrane</location>
        <topology evidence="2">Single-pass membrane protein</topology>
        <orientation evidence="2">Matrix side</orientation>
    </subcellularLocation>
</comment>
<comment type="similarity">
    <text evidence="3">Belongs to the complex I NDUFA1 subunit family.</text>
</comment>
<feature type="transmembrane region" description="Helical" evidence="15">
    <location>
        <begin position="37"/>
        <end position="58"/>
    </location>
</feature>
<keyword evidence="9" id="KW-0249">Electron transport</keyword>
<evidence type="ECO:0000256" key="14">
    <source>
        <dbReference type="ARBA" id="ARBA00033255"/>
    </source>
</evidence>
<evidence type="ECO:0000256" key="15">
    <source>
        <dbReference type="SAM" id="Phobius"/>
    </source>
</evidence>
<dbReference type="PANTHER" id="PTHR17098:SF2">
    <property type="entry name" value="NADH DEHYDROGENASE [UBIQUINONE] 1 ALPHA SUBCOMPLEX SUBUNIT 1"/>
    <property type="match status" value="1"/>
</dbReference>
<evidence type="ECO:0000256" key="2">
    <source>
        <dbReference type="ARBA" id="ARBA00004298"/>
    </source>
</evidence>
<evidence type="ECO:0000256" key="12">
    <source>
        <dbReference type="ARBA" id="ARBA00023136"/>
    </source>
</evidence>
<evidence type="ECO:0000313" key="16">
    <source>
        <dbReference type="EMBL" id="ABG01846.1"/>
    </source>
</evidence>
<keyword evidence="7 15" id="KW-0812">Transmembrane</keyword>
<accession>Q0ZBY2</accession>
<feature type="non-terminal residue" evidence="16">
    <location>
        <position position="100"/>
    </location>
</feature>
<organism evidence="16">
    <name type="scientific">Gryllus pennsylvanicus</name>
    <name type="common">Fall field cricket</name>
    <dbReference type="NCBI Taxonomy" id="51074"/>
    <lineage>
        <taxon>Eukaryota</taxon>
        <taxon>Metazoa</taxon>
        <taxon>Ecdysozoa</taxon>
        <taxon>Arthropoda</taxon>
        <taxon>Hexapoda</taxon>
        <taxon>Insecta</taxon>
        <taxon>Pterygota</taxon>
        <taxon>Neoptera</taxon>
        <taxon>Polyneoptera</taxon>
        <taxon>Orthoptera</taxon>
        <taxon>Ensifera</taxon>
        <taxon>Gryllidea</taxon>
        <taxon>Grylloidea</taxon>
        <taxon>Gryllidae</taxon>
        <taxon>Gryllinae</taxon>
        <taxon>Gryllus</taxon>
    </lineage>
</organism>
<evidence type="ECO:0000256" key="9">
    <source>
        <dbReference type="ARBA" id="ARBA00022982"/>
    </source>
</evidence>
<keyword evidence="12 15" id="KW-0472">Membrane</keyword>
<evidence type="ECO:0000256" key="5">
    <source>
        <dbReference type="ARBA" id="ARBA00022448"/>
    </source>
</evidence>
<dbReference type="GO" id="GO:0005743">
    <property type="term" value="C:mitochondrial inner membrane"/>
    <property type="evidence" value="ECO:0007669"/>
    <property type="project" value="UniProtKB-SubCell"/>
</dbReference>
<evidence type="ECO:0000256" key="6">
    <source>
        <dbReference type="ARBA" id="ARBA00022660"/>
    </source>
</evidence>
<keyword evidence="6" id="KW-0679">Respiratory chain</keyword>
<evidence type="ECO:0000256" key="8">
    <source>
        <dbReference type="ARBA" id="ARBA00022792"/>
    </source>
</evidence>
<keyword evidence="10 15" id="KW-1133">Transmembrane helix</keyword>
<comment type="function">
    <text evidence="1">Accessory subunit of the mitochondrial membrane respiratory chain NADH dehydrogenase (Complex I), that is believed not to be involved in catalysis. Complex I functions in the transfer of electrons from NADH to the respiratory chain. The immediate electron acceptor for the enzyme is believed to be ubiquinone.</text>
</comment>
<name>Q0ZBY2_GRYPE</name>
<keyword evidence="5" id="KW-0813">Transport</keyword>
<dbReference type="EMBL" id="DQ630888">
    <property type="protein sequence ID" value="ABG01846.1"/>
    <property type="molecule type" value="mRNA"/>
</dbReference>
<proteinExistence type="evidence at transcript level"/>
<evidence type="ECO:0000256" key="4">
    <source>
        <dbReference type="ARBA" id="ARBA00016392"/>
    </source>
</evidence>
<reference evidence="16" key="1">
    <citation type="journal article" date="2006" name="Mol. Biol. Evol.">
        <title>Molecular evolution of seminal proteins in field crickets.</title>
        <authorList>
            <person name="Andres J.A."/>
            <person name="Maroja L.S."/>
            <person name="Bogdanowicz S.M."/>
            <person name="Swanson W.J."/>
            <person name="Harrison R.G."/>
        </authorList>
    </citation>
    <scope>NUCLEOTIDE SEQUENCE</scope>
</reference>
<gene>
    <name evidence="16" type="ORF">AG-0368P-Gp</name>
</gene>
<evidence type="ECO:0000256" key="13">
    <source>
        <dbReference type="ARBA" id="ARBA00029847"/>
    </source>
</evidence>
<protein>
    <recommendedName>
        <fullName evidence="4">NADH dehydrogenase [ubiquinone] 1 alpha subcomplex subunit 1</fullName>
    </recommendedName>
    <alternativeName>
        <fullName evidence="14">Complex I-MWFE</fullName>
    </alternativeName>
    <alternativeName>
        <fullName evidence="13">NADH-ubiquinone oxidoreductase MWFE subunit</fullName>
    </alternativeName>
</protein>
<evidence type="ECO:0000256" key="10">
    <source>
        <dbReference type="ARBA" id="ARBA00022989"/>
    </source>
</evidence>
<keyword evidence="11" id="KW-0496">Mitochondrion</keyword>
<evidence type="ECO:0000256" key="7">
    <source>
        <dbReference type="ARBA" id="ARBA00022692"/>
    </source>
</evidence>
<sequence>NWVNWFRSLLCSELGRQEICFREKERFTPSVMWFEILPSYGIIVAAFMAPTVITYGINKLAYGKPFRRNLRYEFERLSYMRDQRLTGNAYKVQGLEAIKP</sequence>
<feature type="non-terminal residue" evidence="16">
    <location>
        <position position="1"/>
    </location>
</feature>